<dbReference type="PROSITE" id="PS51257">
    <property type="entry name" value="PROKAR_LIPOPROTEIN"/>
    <property type="match status" value="1"/>
</dbReference>
<keyword evidence="2" id="KW-0732">Signal</keyword>
<dbReference type="EnsemblPlants" id="OB02G40180.1">
    <property type="protein sequence ID" value="OB02G40180.1"/>
    <property type="gene ID" value="OB02G40180"/>
</dbReference>
<name>J3LHA1_ORYBR</name>
<protein>
    <recommendedName>
        <fullName evidence="5">DUF834 domain-containing protein</fullName>
    </recommendedName>
</protein>
<keyword evidence="4" id="KW-1185">Reference proteome</keyword>
<dbReference type="AlphaFoldDB" id="J3LHA1"/>
<feature type="region of interest" description="Disordered" evidence="1">
    <location>
        <begin position="70"/>
        <end position="109"/>
    </location>
</feature>
<accession>J3LHA1</accession>
<evidence type="ECO:0008006" key="5">
    <source>
        <dbReference type="Google" id="ProtNLM"/>
    </source>
</evidence>
<reference evidence="3" key="1">
    <citation type="submission" date="2013-04" db="UniProtKB">
        <authorList>
            <consortium name="EnsemblPlants"/>
        </authorList>
    </citation>
    <scope>IDENTIFICATION</scope>
</reference>
<evidence type="ECO:0000256" key="2">
    <source>
        <dbReference type="SAM" id="SignalP"/>
    </source>
</evidence>
<evidence type="ECO:0000256" key="1">
    <source>
        <dbReference type="SAM" id="MobiDB-lite"/>
    </source>
</evidence>
<organism evidence="3">
    <name type="scientific">Oryza brachyantha</name>
    <name type="common">malo sina</name>
    <dbReference type="NCBI Taxonomy" id="4533"/>
    <lineage>
        <taxon>Eukaryota</taxon>
        <taxon>Viridiplantae</taxon>
        <taxon>Streptophyta</taxon>
        <taxon>Embryophyta</taxon>
        <taxon>Tracheophyta</taxon>
        <taxon>Spermatophyta</taxon>
        <taxon>Magnoliopsida</taxon>
        <taxon>Liliopsida</taxon>
        <taxon>Poales</taxon>
        <taxon>Poaceae</taxon>
        <taxon>BOP clade</taxon>
        <taxon>Oryzoideae</taxon>
        <taxon>Oryzeae</taxon>
        <taxon>Oryzinae</taxon>
        <taxon>Oryza</taxon>
    </lineage>
</organism>
<dbReference type="HOGENOM" id="CLU_2188006_0_0_1"/>
<feature type="compositionally biased region" description="Polar residues" evidence="1">
    <location>
        <begin position="100"/>
        <end position="109"/>
    </location>
</feature>
<dbReference type="Gramene" id="OB02G40180.1">
    <property type="protein sequence ID" value="OB02G40180.1"/>
    <property type="gene ID" value="OB02G40180"/>
</dbReference>
<proteinExistence type="predicted"/>
<feature type="chain" id="PRO_5003773867" description="DUF834 domain-containing protein" evidence="2">
    <location>
        <begin position="35"/>
        <end position="109"/>
    </location>
</feature>
<sequence length="109" mass="11328">MAASGKIPDSAGRARRCWMTLLMVLACSARLGGSVKKPAGDDAGVVLAPLRVQLTVLGGMCRQQGQVIGERRCDGTGDSDESGKKKGRLAPAGTAPVHRQSFNGRSAYS</sequence>
<dbReference type="Proteomes" id="UP000006038">
    <property type="component" value="Unassembled WGS sequence"/>
</dbReference>
<feature type="signal peptide" evidence="2">
    <location>
        <begin position="1"/>
        <end position="34"/>
    </location>
</feature>
<evidence type="ECO:0000313" key="3">
    <source>
        <dbReference type="EnsemblPlants" id="OB02G40180.1"/>
    </source>
</evidence>
<evidence type="ECO:0000313" key="4">
    <source>
        <dbReference type="Proteomes" id="UP000006038"/>
    </source>
</evidence>